<evidence type="ECO:0000313" key="3">
    <source>
        <dbReference type="Proteomes" id="UP001358586"/>
    </source>
</evidence>
<name>A0ABR0PQT9_GOSAR</name>
<comment type="caution">
    <text evidence="2">The sequence shown here is derived from an EMBL/GenBank/DDBJ whole genome shotgun (WGS) entry which is preliminary data.</text>
</comment>
<sequence>MGCSGLRCRYSRKCAYIRNVLKRAKFGQLGQKEVLVALPPSLMFQVLYEKPVPKFKFFHKWLEGKRVLNEPEGVSGSDPGKADKEEVPFQEVPTTVSTTSIPKGIKQRTIAKLRAFIEFNQRHCDRLRADTKIVIK</sequence>
<proteinExistence type="predicted"/>
<dbReference type="EMBL" id="JARKNE010000006">
    <property type="protein sequence ID" value="KAK5826808.1"/>
    <property type="molecule type" value="Genomic_DNA"/>
</dbReference>
<evidence type="ECO:0000256" key="1">
    <source>
        <dbReference type="SAM" id="MobiDB-lite"/>
    </source>
</evidence>
<accession>A0ABR0PQT9</accession>
<gene>
    <name evidence="2" type="ORF">PVK06_021740</name>
</gene>
<feature type="region of interest" description="Disordered" evidence="1">
    <location>
        <begin position="70"/>
        <end position="93"/>
    </location>
</feature>
<protein>
    <submittedName>
        <fullName evidence="2">Uncharacterized protein</fullName>
    </submittedName>
</protein>
<evidence type="ECO:0000313" key="2">
    <source>
        <dbReference type="EMBL" id="KAK5826808.1"/>
    </source>
</evidence>
<keyword evidence="3" id="KW-1185">Reference proteome</keyword>
<reference evidence="2 3" key="1">
    <citation type="submission" date="2023-03" db="EMBL/GenBank/DDBJ databases">
        <title>WGS of Gossypium arboreum.</title>
        <authorList>
            <person name="Yu D."/>
        </authorList>
    </citation>
    <scope>NUCLEOTIDE SEQUENCE [LARGE SCALE GENOMIC DNA]</scope>
    <source>
        <tissue evidence="2">Leaf</tissue>
    </source>
</reference>
<dbReference type="Proteomes" id="UP001358586">
    <property type="component" value="Chromosome 6"/>
</dbReference>
<organism evidence="2 3">
    <name type="scientific">Gossypium arboreum</name>
    <name type="common">Tree cotton</name>
    <name type="synonym">Gossypium nanking</name>
    <dbReference type="NCBI Taxonomy" id="29729"/>
    <lineage>
        <taxon>Eukaryota</taxon>
        <taxon>Viridiplantae</taxon>
        <taxon>Streptophyta</taxon>
        <taxon>Embryophyta</taxon>
        <taxon>Tracheophyta</taxon>
        <taxon>Spermatophyta</taxon>
        <taxon>Magnoliopsida</taxon>
        <taxon>eudicotyledons</taxon>
        <taxon>Gunneridae</taxon>
        <taxon>Pentapetalae</taxon>
        <taxon>rosids</taxon>
        <taxon>malvids</taxon>
        <taxon>Malvales</taxon>
        <taxon>Malvaceae</taxon>
        <taxon>Malvoideae</taxon>
        <taxon>Gossypium</taxon>
    </lineage>
</organism>